<dbReference type="SUPFAM" id="SSF51556">
    <property type="entry name" value="Metallo-dependent hydrolases"/>
    <property type="match status" value="1"/>
</dbReference>
<feature type="domain" description="Amidohydrolase-related" evidence="2">
    <location>
        <begin position="104"/>
        <end position="283"/>
    </location>
</feature>
<dbReference type="KEGG" id="mpt:Mpe_A0928"/>
<dbReference type="AlphaFoldDB" id="A2SEA1"/>
<gene>
    <name evidence="3" type="ordered locus">Mpe_A0928</name>
</gene>
<keyword evidence="4" id="KW-1185">Reference proteome</keyword>
<dbReference type="eggNOG" id="COG2159">
    <property type="taxonomic scope" value="Bacteria"/>
</dbReference>
<dbReference type="Proteomes" id="UP000000366">
    <property type="component" value="Chromosome"/>
</dbReference>
<keyword evidence="1" id="KW-0456">Lyase</keyword>
<evidence type="ECO:0000256" key="1">
    <source>
        <dbReference type="ARBA" id="ARBA00023239"/>
    </source>
</evidence>
<dbReference type="PANTHER" id="PTHR21240:SF19">
    <property type="entry name" value="CATALYTIC_ HYDROLASE"/>
    <property type="match status" value="1"/>
</dbReference>
<protein>
    <recommendedName>
        <fullName evidence="2">Amidohydrolase-related domain-containing protein</fullName>
    </recommendedName>
</protein>
<sequence>MASKKVIDMRSRPAFLHDFYGKTRGTPEFEVVKWLNGRVGSRDLEHFTHSKNIDGYLRDIKETRITAAVVVGRDTPGIKHSNDEIHDLVKGHKELVGVGSIDPHRWGVKAAIDEVERAVRQLDLKAINVEPGFGSPLCKADDPMLFPIYDACAQLGVPVSIMSGPTAPSLDMVTPTAVGHVAKAFPKLSIICYHGFYPYVNEIIGVAFRWENVFIVPDMYIFAPGGSLYVEAANGCMRHQILFGSSYPFRPMGQSINDYRTLGFAEGVIDDVMYGNAKRVLKLGV</sequence>
<dbReference type="InterPro" id="IPR032466">
    <property type="entry name" value="Metal_Hydrolase"/>
</dbReference>
<dbReference type="HOGENOM" id="CLU_044590_4_3_4"/>
<dbReference type="RefSeq" id="WP_011828528.1">
    <property type="nucleotide sequence ID" value="NC_008825.1"/>
</dbReference>
<dbReference type="Gene3D" id="3.20.20.140">
    <property type="entry name" value="Metal-dependent hydrolases"/>
    <property type="match status" value="1"/>
</dbReference>
<proteinExistence type="predicted"/>
<dbReference type="EMBL" id="CP000555">
    <property type="protein sequence ID" value="ABM93890.1"/>
    <property type="molecule type" value="Genomic_DNA"/>
</dbReference>
<dbReference type="GO" id="GO:0016787">
    <property type="term" value="F:hydrolase activity"/>
    <property type="evidence" value="ECO:0007669"/>
    <property type="project" value="InterPro"/>
</dbReference>
<dbReference type="InterPro" id="IPR006680">
    <property type="entry name" value="Amidohydro-rel"/>
</dbReference>
<dbReference type="STRING" id="420662.Mpe_A0928"/>
<dbReference type="Pfam" id="PF04909">
    <property type="entry name" value="Amidohydro_2"/>
    <property type="match status" value="1"/>
</dbReference>
<evidence type="ECO:0000313" key="3">
    <source>
        <dbReference type="EMBL" id="ABM93890.1"/>
    </source>
</evidence>
<evidence type="ECO:0000313" key="4">
    <source>
        <dbReference type="Proteomes" id="UP000000366"/>
    </source>
</evidence>
<evidence type="ECO:0000259" key="2">
    <source>
        <dbReference type="Pfam" id="PF04909"/>
    </source>
</evidence>
<dbReference type="InterPro" id="IPR032465">
    <property type="entry name" value="ACMSD"/>
</dbReference>
<dbReference type="GO" id="GO:0016831">
    <property type="term" value="F:carboxy-lyase activity"/>
    <property type="evidence" value="ECO:0007669"/>
    <property type="project" value="InterPro"/>
</dbReference>
<organism evidence="3 4">
    <name type="scientific">Methylibium petroleiphilum (strain ATCC BAA-1232 / LMG 22953 / PM1)</name>
    <dbReference type="NCBI Taxonomy" id="420662"/>
    <lineage>
        <taxon>Bacteria</taxon>
        <taxon>Pseudomonadati</taxon>
        <taxon>Pseudomonadota</taxon>
        <taxon>Betaproteobacteria</taxon>
        <taxon>Burkholderiales</taxon>
        <taxon>Sphaerotilaceae</taxon>
        <taxon>Methylibium</taxon>
    </lineage>
</organism>
<dbReference type="PANTHER" id="PTHR21240">
    <property type="entry name" value="2-AMINO-3-CARBOXYLMUCONATE-6-SEMIALDEHYDE DECARBOXYLASE"/>
    <property type="match status" value="1"/>
</dbReference>
<reference evidence="3 4" key="1">
    <citation type="journal article" date="2007" name="J. Bacteriol.">
        <title>Whole-genome analysis of the methyl tert-butyl ether-degrading beta-proteobacterium Methylibium petroleiphilum PM1.</title>
        <authorList>
            <person name="Kane S.R."/>
            <person name="Chakicherla A.Y."/>
            <person name="Chain P.S.G."/>
            <person name="Schmidt R."/>
            <person name="Shin M.W."/>
            <person name="Legler T.C."/>
            <person name="Scow K.M."/>
            <person name="Larimer F.W."/>
            <person name="Lucas S.M."/>
            <person name="Richardson P.M."/>
            <person name="Hristova K.R."/>
        </authorList>
    </citation>
    <scope>NUCLEOTIDE SEQUENCE [LARGE SCALE GENOMIC DNA]</scope>
    <source>
        <strain evidence="4">ATCC BAA-1232 / LMG 22953 / PM1</strain>
    </source>
</reference>
<accession>A2SEA1</accession>
<name>A2SEA1_METPP</name>